<keyword evidence="2" id="KW-1185">Reference proteome</keyword>
<dbReference type="EMBL" id="ACLR01000246">
    <property type="protein sequence ID" value="EEK15856.1"/>
    <property type="molecule type" value="Genomic_DNA"/>
</dbReference>
<sequence length="40" mass="4605">MGGYVENILLSHLNQYKEILNEETSKRLKQPLIPDSMSSK</sequence>
<evidence type="ECO:0000313" key="2">
    <source>
        <dbReference type="Proteomes" id="UP000003303"/>
    </source>
</evidence>
<accession>C2MEJ0</accession>
<evidence type="ECO:0000313" key="1">
    <source>
        <dbReference type="EMBL" id="EEK15856.1"/>
    </source>
</evidence>
<reference evidence="1 2" key="1">
    <citation type="submission" date="2009-04" db="EMBL/GenBank/DDBJ databases">
        <authorList>
            <person name="Sebastian Y."/>
            <person name="Madupu R."/>
            <person name="Durkin A.S."/>
            <person name="Torralba M."/>
            <person name="Methe B."/>
            <person name="Sutton G.G."/>
            <person name="Strausberg R.L."/>
            <person name="Nelson K.E."/>
        </authorList>
    </citation>
    <scope>NUCLEOTIDE SEQUENCE [LARGE SCALE GENOMIC DNA]</scope>
    <source>
        <strain evidence="1 2">60-3</strain>
    </source>
</reference>
<gene>
    <name evidence="1" type="ORF">PORUE0001_1927</name>
</gene>
<proteinExistence type="predicted"/>
<dbReference type="Proteomes" id="UP000003303">
    <property type="component" value="Unassembled WGS sequence"/>
</dbReference>
<protein>
    <recommendedName>
        <fullName evidence="3">DUF3408 domain-containing protein</fullName>
    </recommendedName>
</protein>
<dbReference type="AlphaFoldDB" id="C2MEJ0"/>
<dbReference type="STRING" id="596327.PORUE0001_1927"/>
<evidence type="ECO:0008006" key="3">
    <source>
        <dbReference type="Google" id="ProtNLM"/>
    </source>
</evidence>
<comment type="caution">
    <text evidence="1">The sequence shown here is derived from an EMBL/GenBank/DDBJ whole genome shotgun (WGS) entry which is preliminary data.</text>
</comment>
<organism evidence="1 2">
    <name type="scientific">Porphyromonas uenonis 60-3</name>
    <dbReference type="NCBI Taxonomy" id="596327"/>
    <lineage>
        <taxon>Bacteria</taxon>
        <taxon>Pseudomonadati</taxon>
        <taxon>Bacteroidota</taxon>
        <taxon>Bacteroidia</taxon>
        <taxon>Bacteroidales</taxon>
        <taxon>Porphyromonadaceae</taxon>
        <taxon>Porphyromonas</taxon>
    </lineage>
</organism>
<name>C2MEJ0_9PORP</name>